<dbReference type="RefSeq" id="WP_149333216.1">
    <property type="nucleotide sequence ID" value="NZ_QOVF01000004.1"/>
</dbReference>
<dbReference type="Proteomes" id="UP000463138">
    <property type="component" value="Unassembled WGS sequence"/>
</dbReference>
<name>A0A7V7GS20_9GAMM</name>
<dbReference type="OrthoDB" id="3199629at2"/>
<dbReference type="EMBL" id="QOVF01000004">
    <property type="protein sequence ID" value="KAA0693461.1"/>
    <property type="molecule type" value="Genomic_DNA"/>
</dbReference>
<gene>
    <name evidence="1" type="ORF">DT594_13790</name>
</gene>
<proteinExistence type="predicted"/>
<accession>A0A7V7GS20</accession>
<keyword evidence="2" id="KW-1185">Reference proteome</keyword>
<evidence type="ECO:0000313" key="1">
    <source>
        <dbReference type="EMBL" id="KAA0693461.1"/>
    </source>
</evidence>
<comment type="caution">
    <text evidence="1">The sequence shown here is derived from an EMBL/GenBank/DDBJ whole genome shotgun (WGS) entry which is preliminary data.</text>
</comment>
<protein>
    <submittedName>
        <fullName evidence="1">Uncharacterized protein</fullName>
    </submittedName>
</protein>
<organism evidence="1 2">
    <name type="scientific">Halopseudomonas laoshanensis</name>
    <dbReference type="NCBI Taxonomy" id="2268758"/>
    <lineage>
        <taxon>Bacteria</taxon>
        <taxon>Pseudomonadati</taxon>
        <taxon>Pseudomonadota</taxon>
        <taxon>Gammaproteobacteria</taxon>
        <taxon>Pseudomonadales</taxon>
        <taxon>Pseudomonadaceae</taxon>
        <taxon>Halopseudomonas</taxon>
    </lineage>
</organism>
<evidence type="ECO:0000313" key="2">
    <source>
        <dbReference type="Proteomes" id="UP000463138"/>
    </source>
</evidence>
<reference evidence="1 2" key="1">
    <citation type="submission" date="2018-07" db="EMBL/GenBank/DDBJ databases">
        <title>Pseudomonas laoshanensis sp. nov., isolated from soil.</title>
        <authorList>
            <person name="Sun J."/>
            <person name="Yu L."/>
            <person name="Wang M."/>
            <person name="Zhang C."/>
        </authorList>
    </citation>
    <scope>NUCLEOTIDE SEQUENCE [LARGE SCALE GENOMIC DNA]</scope>
    <source>
        <strain evidence="1 2">Y22</strain>
    </source>
</reference>
<dbReference type="AlphaFoldDB" id="A0A7V7GS20"/>
<sequence>MKRLSASRWVKPLAMLVMVALLFAGLTAGVRLLQERASDNQLFAVLINDQQLVLDGATLSRFNADLSRLSTQQRRHADRYIQQWLDRWLDDSFALAHQALPGYLDWYYSMPGSYSRLYYALSGDLDDYLQRRLNTHLLKQSGLDARLAALESELDTELSRVLAEQADVVRRQLLVIYAQQQPAAPARERAIEFNLNVDAALQRGFSPTEADRQRWRVSSQASMVTGTGAFVLLARRALVPRLMALSSMQAARRVLAGFAVRLAPRMALAITAGGSAAAVTAPTGPGALVAGGVAFVTAAGTIVITDFALLKAEEMLLRDEKQQQISDELLASQVALREQLRAQLEEAGSASQAFIQQTLARSYDQSGVEQRFHILGRPAPGSAADR</sequence>